<dbReference type="Proteomes" id="UP000324241">
    <property type="component" value="Unassembled WGS sequence"/>
</dbReference>
<dbReference type="GeneID" id="54333618"/>
<reference evidence="1 2" key="1">
    <citation type="submission" date="2019-08" db="EMBL/GenBank/DDBJ databases">
        <title>The genome sequence of a newly discovered highly antifungal drug resistant Aspergillus species, Aspergillus tanneri NIH 1004.</title>
        <authorList>
            <person name="Mounaud S."/>
            <person name="Singh I."/>
            <person name="Joardar V."/>
            <person name="Pakala S."/>
            <person name="Pakala S."/>
            <person name="Venepally P."/>
            <person name="Chung J.K."/>
            <person name="Losada L."/>
            <person name="Nierman W.C."/>
        </authorList>
    </citation>
    <scope>NUCLEOTIDE SEQUENCE [LARGE SCALE GENOMIC DNA]</scope>
    <source>
        <strain evidence="1 2">NIH1004</strain>
    </source>
</reference>
<evidence type="ECO:0000313" key="2">
    <source>
        <dbReference type="Proteomes" id="UP000324241"/>
    </source>
</evidence>
<organism evidence="1 2">
    <name type="scientific">Aspergillus tanneri</name>
    <dbReference type="NCBI Taxonomy" id="1220188"/>
    <lineage>
        <taxon>Eukaryota</taxon>
        <taxon>Fungi</taxon>
        <taxon>Dikarya</taxon>
        <taxon>Ascomycota</taxon>
        <taxon>Pezizomycotina</taxon>
        <taxon>Eurotiomycetes</taxon>
        <taxon>Eurotiomycetidae</taxon>
        <taxon>Eurotiales</taxon>
        <taxon>Aspergillaceae</taxon>
        <taxon>Aspergillus</taxon>
        <taxon>Aspergillus subgen. Circumdati</taxon>
    </lineage>
</organism>
<accession>A0A5M9M5C9</accession>
<dbReference type="RefSeq" id="XP_033421340.1">
    <property type="nucleotide sequence ID" value="XM_033575485.1"/>
</dbReference>
<name>A0A5M9M5C9_9EURO</name>
<comment type="caution">
    <text evidence="1">The sequence shown here is derived from an EMBL/GenBank/DDBJ whole genome shotgun (WGS) entry which is preliminary data.</text>
</comment>
<protein>
    <recommendedName>
        <fullName evidence="3">DNA2/NAM7 helicase-like C-terminal domain-containing protein</fullName>
    </recommendedName>
</protein>
<gene>
    <name evidence="1" type="ORF">ATNIH1004_010917</name>
</gene>
<dbReference type="VEuPathDB" id="FungiDB:EYZ11_004266"/>
<sequence>MSNQEAVKRTYTWGDCRGELVHFRNPAYQLGQVLWDSTISQPRRRPADQFEANLSLNLHQIHNVAKYYALEHATRDIRFLKPSQDPNIAGFIGDMNRFNAVLSRAQKFLVILGNLDAWNRRAVDDLHKRAGMRNGFLIQLLRDVTDRGHTLTWAGVRTVAEREPPGNILYFAHDRSIPPSGRS</sequence>
<evidence type="ECO:0008006" key="3">
    <source>
        <dbReference type="Google" id="ProtNLM"/>
    </source>
</evidence>
<dbReference type="EMBL" id="QUQM01000008">
    <property type="protein sequence ID" value="KAA8641978.1"/>
    <property type="molecule type" value="Genomic_DNA"/>
</dbReference>
<proteinExistence type="predicted"/>
<evidence type="ECO:0000313" key="1">
    <source>
        <dbReference type="EMBL" id="KAA8641978.1"/>
    </source>
</evidence>
<dbReference type="AlphaFoldDB" id="A0A5M9M5C9"/>
<dbReference type="Gene3D" id="3.40.50.300">
    <property type="entry name" value="P-loop containing nucleotide triphosphate hydrolases"/>
    <property type="match status" value="1"/>
</dbReference>
<dbReference type="OrthoDB" id="4510440at2759"/>
<dbReference type="InterPro" id="IPR027417">
    <property type="entry name" value="P-loop_NTPase"/>
</dbReference>